<evidence type="ECO:0000313" key="3">
    <source>
        <dbReference type="Proteomes" id="UP000663671"/>
    </source>
</evidence>
<evidence type="ECO:0000256" key="1">
    <source>
        <dbReference type="SAM" id="MobiDB-lite"/>
    </source>
</evidence>
<reference evidence="2" key="1">
    <citation type="submission" date="2021-01" db="EMBL/GenBank/DDBJ databases">
        <title>Chromosome-level genome assembly of a human fungal pathogen reveals clustering of transcriptionally co-regulated genes.</title>
        <authorList>
            <person name="Voorhies M."/>
            <person name="Cohen S."/>
            <person name="Shea T.P."/>
            <person name="Petrus S."/>
            <person name="Munoz J.F."/>
            <person name="Poplawski S."/>
            <person name="Goldman W.E."/>
            <person name="Michael T."/>
            <person name="Cuomo C.A."/>
            <person name="Sil A."/>
            <person name="Beyhan S."/>
        </authorList>
    </citation>
    <scope>NUCLEOTIDE SEQUENCE</scope>
    <source>
        <strain evidence="2">WU24</strain>
    </source>
</reference>
<organism evidence="2 3">
    <name type="scientific">Ajellomyces capsulatus</name>
    <name type="common">Darling's disease fungus</name>
    <name type="synonym">Histoplasma capsulatum</name>
    <dbReference type="NCBI Taxonomy" id="5037"/>
    <lineage>
        <taxon>Eukaryota</taxon>
        <taxon>Fungi</taxon>
        <taxon>Dikarya</taxon>
        <taxon>Ascomycota</taxon>
        <taxon>Pezizomycotina</taxon>
        <taxon>Eurotiomycetes</taxon>
        <taxon>Eurotiomycetidae</taxon>
        <taxon>Onygenales</taxon>
        <taxon>Ajellomycetaceae</taxon>
        <taxon>Histoplasma</taxon>
    </lineage>
</organism>
<gene>
    <name evidence="2" type="ORF">I7I51_03035</name>
</gene>
<name>A0A8A1MQE8_AJECA</name>
<proteinExistence type="predicted"/>
<dbReference type="EMBL" id="CP069116">
    <property type="protein sequence ID" value="QSS66823.1"/>
    <property type="molecule type" value="Genomic_DNA"/>
</dbReference>
<feature type="region of interest" description="Disordered" evidence="1">
    <location>
        <begin position="118"/>
        <end position="271"/>
    </location>
</feature>
<feature type="compositionally biased region" description="Polar residues" evidence="1">
    <location>
        <begin position="34"/>
        <end position="46"/>
    </location>
</feature>
<dbReference type="Proteomes" id="UP000663671">
    <property type="component" value="Chromosome 6"/>
</dbReference>
<feature type="compositionally biased region" description="Low complexity" evidence="1">
    <location>
        <begin position="215"/>
        <end position="227"/>
    </location>
</feature>
<feature type="compositionally biased region" description="Polar residues" evidence="1">
    <location>
        <begin position="7"/>
        <end position="24"/>
    </location>
</feature>
<feature type="region of interest" description="Disordered" evidence="1">
    <location>
        <begin position="548"/>
        <end position="580"/>
    </location>
</feature>
<feature type="region of interest" description="Disordered" evidence="1">
    <location>
        <begin position="1"/>
        <end position="104"/>
    </location>
</feature>
<dbReference type="OrthoDB" id="4160836at2759"/>
<protein>
    <submittedName>
        <fullName evidence="2">Uncharacterized protein</fullName>
    </submittedName>
</protein>
<feature type="compositionally biased region" description="Polar residues" evidence="1">
    <location>
        <begin position="118"/>
        <end position="128"/>
    </location>
</feature>
<feature type="compositionally biased region" description="Gly residues" evidence="1">
    <location>
        <begin position="79"/>
        <end position="92"/>
    </location>
</feature>
<feature type="compositionally biased region" description="Low complexity" evidence="1">
    <location>
        <begin position="130"/>
        <end position="152"/>
    </location>
</feature>
<dbReference type="VEuPathDB" id="FungiDB:I7I51_03035"/>
<dbReference type="AlphaFoldDB" id="A0A8A1MQE8"/>
<feature type="compositionally biased region" description="Basic and acidic residues" evidence="1">
    <location>
        <begin position="239"/>
        <end position="254"/>
    </location>
</feature>
<sequence>MFDSPTVVVSASNTAQKPQATGTDIPQPRLPSRASFQSPTKASLSRSHPDVLARVLSRSPPKSAHQRPVSRGRENASLGVGGVEGGRSGVSGGKLPTPSPLSTTSALVTELPIRQPTRQLVSLTQRHGSSVRVSASQSLSMSSQRSRASFSLEPGIELPEPRLPSRARDPASGQTADETTADGRPTRSSSSPAQGNGEPELPPTPTELGLERLPNRPRGLLSSSSPSYRQEKKRKRRTRDAVKKPSPLKPKDADITGNEPGDGIASPRSLFPEEDYVPNKFEDKVELRNALAAQLARLKKDISKIEYETQRYEKPDQYPAPDTESIKNLIELLTTSNPSCAPPPPTRSSQPPVSSLLCFLLPFASPRCTPIIKPAPPTSTFPPPPENPFALQQPADLMPYLTLFAPLSLTAHTTTVSTPIVSISPQESSQSSTLLITQTHNLTLVAPHPFPARLFQIPITLQTNPESQTVISISIHTQSQPNHSDTKSNHNIPTALFSWLQIRLSNPLLHRDISGLCWGISRYWEADLSRAKLWAQLEELRDRIMTTLSSSQKGSLPSRDDNDSNNNNIKTRQLDTPRDLLPHLGQTSFLFSVETWRQRQERRSEIIVTRQSSPQLLVSCPLTLDLWTSEPQLQPDISVSVPLLSPVGSLEKVEKEAKSVFASFLRSGRGGKEGGYGQMEIDGDIAILVRAVEGVARLLFGVA</sequence>
<accession>A0A8A1MQE8</accession>
<evidence type="ECO:0000313" key="2">
    <source>
        <dbReference type="EMBL" id="QSS66823.1"/>
    </source>
</evidence>